<accession>A0A6L5GRY3</accession>
<dbReference type="AlphaFoldDB" id="A0A6L5GRY3"/>
<evidence type="ECO:0000259" key="3">
    <source>
        <dbReference type="Pfam" id="PF07859"/>
    </source>
</evidence>
<dbReference type="Proteomes" id="UP000473648">
    <property type="component" value="Unassembled WGS sequence"/>
</dbReference>
<dbReference type="GO" id="GO:0016787">
    <property type="term" value="F:hydrolase activity"/>
    <property type="evidence" value="ECO:0007669"/>
    <property type="project" value="UniProtKB-KW"/>
</dbReference>
<comment type="caution">
    <text evidence="4">The sequence shown here is derived from an EMBL/GenBank/DDBJ whole genome shotgun (WGS) entry which is preliminary data.</text>
</comment>
<reference evidence="4" key="1">
    <citation type="journal article" date="2020" name="Appl. Environ. Microbiol.">
        <title>Medium-Chain Fatty Acid Synthesis by 'Candidatus Weimeria bifida' gen. nov., sp. nov., and 'Candidatus Pseudoramibacter fermentans' sp. nov.</title>
        <authorList>
            <person name="Scarborough M.J."/>
            <person name="Myers K.S."/>
            <person name="Donohue T.J."/>
            <person name="Noguera D.R."/>
        </authorList>
    </citation>
    <scope>NUCLEOTIDE SEQUENCE</scope>
    <source>
        <strain evidence="4">EUB1.1</strain>
    </source>
</reference>
<dbReference type="PANTHER" id="PTHR48081:SF8">
    <property type="entry name" value="ALPHA_BETA HYDROLASE FOLD-3 DOMAIN-CONTAINING PROTEIN-RELATED"/>
    <property type="match status" value="1"/>
</dbReference>
<organism evidence="4 5">
    <name type="scientific">Candidatus Pseudoramibacter fermentans</name>
    <dbReference type="NCBI Taxonomy" id="2594427"/>
    <lineage>
        <taxon>Bacteria</taxon>
        <taxon>Bacillati</taxon>
        <taxon>Bacillota</taxon>
        <taxon>Clostridia</taxon>
        <taxon>Eubacteriales</taxon>
        <taxon>Eubacteriaceae</taxon>
        <taxon>Pseudoramibacter</taxon>
    </lineage>
</organism>
<dbReference type="Pfam" id="PF07859">
    <property type="entry name" value="Abhydrolase_3"/>
    <property type="match status" value="1"/>
</dbReference>
<proteinExistence type="predicted"/>
<feature type="compositionally biased region" description="Low complexity" evidence="2">
    <location>
        <begin position="361"/>
        <end position="373"/>
    </location>
</feature>
<dbReference type="InterPro" id="IPR050300">
    <property type="entry name" value="GDXG_lipolytic_enzyme"/>
</dbReference>
<sequence>MKSLTDQKKQQGAKEKKRFVSPSLSLSMSFKRQNNLLHIFLHGKWHGKKTQMAQKYIYRRDGSLLRVLVVWSNEGSEKNATGLLWLHGGAYACGLPEQDYGLMDSFCADGKCVAVLPEYRLSGEAPYPAALEDAYLALYWMKEHANTLRINPDQLFVGGESAGGGLATAVSLYARDRREVSIAFQMPLFPMIDDQYLKEKAKSYRLKDHEKARLKGWEGYLKSFKNANIIPIYAIPARAKILDHLPPVCTIAGTEGPFYYETVKFAKRLKAADVTVYFRTFDCYFKVYNWLEFPDRAHREARQFVVDCFRSAQKNYFAPQPAGITRKARNIARRHAFFNRRRRRMKQENASVKPSSNVDNTATGAAKDTAAKAQVKKEEETSS</sequence>
<dbReference type="PANTHER" id="PTHR48081">
    <property type="entry name" value="AB HYDROLASE SUPERFAMILY PROTEIN C4A8.06C"/>
    <property type="match status" value="1"/>
</dbReference>
<evidence type="ECO:0000256" key="1">
    <source>
        <dbReference type="ARBA" id="ARBA00022801"/>
    </source>
</evidence>
<feature type="domain" description="Alpha/beta hydrolase fold-3" evidence="3">
    <location>
        <begin position="83"/>
        <end position="281"/>
    </location>
</feature>
<dbReference type="InterPro" id="IPR029058">
    <property type="entry name" value="AB_hydrolase_fold"/>
</dbReference>
<dbReference type="SUPFAM" id="SSF53474">
    <property type="entry name" value="alpha/beta-Hydrolases"/>
    <property type="match status" value="1"/>
</dbReference>
<keyword evidence="5" id="KW-1185">Reference proteome</keyword>
<feature type="region of interest" description="Disordered" evidence="2">
    <location>
        <begin position="343"/>
        <end position="383"/>
    </location>
</feature>
<gene>
    <name evidence="4" type="ORF">FRC53_04380</name>
</gene>
<dbReference type="EMBL" id="VOGB01000004">
    <property type="protein sequence ID" value="MQM72656.1"/>
    <property type="molecule type" value="Genomic_DNA"/>
</dbReference>
<feature type="compositionally biased region" description="Polar residues" evidence="2">
    <location>
        <begin position="348"/>
        <end position="360"/>
    </location>
</feature>
<evidence type="ECO:0000256" key="2">
    <source>
        <dbReference type="SAM" id="MobiDB-lite"/>
    </source>
</evidence>
<dbReference type="InterPro" id="IPR013094">
    <property type="entry name" value="AB_hydrolase_3"/>
</dbReference>
<dbReference type="Gene3D" id="3.40.50.1820">
    <property type="entry name" value="alpha/beta hydrolase"/>
    <property type="match status" value="1"/>
</dbReference>
<name>A0A6L5GRY3_9FIRM</name>
<evidence type="ECO:0000313" key="5">
    <source>
        <dbReference type="Proteomes" id="UP000473648"/>
    </source>
</evidence>
<protein>
    <submittedName>
        <fullName evidence="4">Alpha/beta hydrolase</fullName>
    </submittedName>
</protein>
<evidence type="ECO:0000313" key="4">
    <source>
        <dbReference type="EMBL" id="MQM72656.1"/>
    </source>
</evidence>
<keyword evidence="1 4" id="KW-0378">Hydrolase</keyword>